<dbReference type="Proteomes" id="UP001489004">
    <property type="component" value="Unassembled WGS sequence"/>
</dbReference>
<dbReference type="InterPro" id="IPR001245">
    <property type="entry name" value="Ser-Thr/Tyr_kinase_cat_dom"/>
</dbReference>
<evidence type="ECO:0000259" key="2">
    <source>
        <dbReference type="PROSITE" id="PS50011"/>
    </source>
</evidence>
<feature type="domain" description="Protein kinase" evidence="2">
    <location>
        <begin position="1"/>
        <end position="306"/>
    </location>
</feature>
<dbReference type="GO" id="GO:0004713">
    <property type="term" value="F:protein tyrosine kinase activity"/>
    <property type="evidence" value="ECO:0007669"/>
    <property type="project" value="InterPro"/>
</dbReference>
<dbReference type="InterPro" id="IPR059179">
    <property type="entry name" value="MLKL-like_MCAfunc"/>
</dbReference>
<dbReference type="InterPro" id="IPR000719">
    <property type="entry name" value="Prot_kinase_dom"/>
</dbReference>
<dbReference type="PANTHER" id="PTHR44329:SF260">
    <property type="entry name" value="PROTEIN KINASE DOMAIN-CONTAINING PROTEIN"/>
    <property type="match status" value="1"/>
</dbReference>
<proteinExistence type="predicted"/>
<organism evidence="3 4">
    <name type="scientific">[Myrmecia] bisecta</name>
    <dbReference type="NCBI Taxonomy" id="41462"/>
    <lineage>
        <taxon>Eukaryota</taxon>
        <taxon>Viridiplantae</taxon>
        <taxon>Chlorophyta</taxon>
        <taxon>core chlorophytes</taxon>
        <taxon>Trebouxiophyceae</taxon>
        <taxon>Trebouxiales</taxon>
        <taxon>Trebouxiaceae</taxon>
        <taxon>Myrmecia</taxon>
    </lineage>
</organism>
<dbReference type="GO" id="GO:0007166">
    <property type="term" value="P:cell surface receptor signaling pathway"/>
    <property type="evidence" value="ECO:0007669"/>
    <property type="project" value="InterPro"/>
</dbReference>
<evidence type="ECO:0000313" key="4">
    <source>
        <dbReference type="Proteomes" id="UP001489004"/>
    </source>
</evidence>
<accession>A0AAW1PWS3</accession>
<sequence>MGDALAIISLCYDVGKDIRDALAQVSTNKQQCNALCKEVEEMQRQMRDFEKQYRNAAQQVAPSLRDLHQVLDAARTIAETYRKKPYLDRLWNRKAYAPTLEQATGDIYTSRQSVDFHLGFATNELAVLLRHAQTHTQEVVEHIEAGVADLSFDVQYRSALEAAVNMLRSGRLGKSIPPLNVAEGGEFMCKIADFGASKAKSSLSMSSPIRSDDRFKAPELFQGAMKFQDESDVYSYAMLCYQVFAGQVPFAELSDDQVEGAVSAGDRPKMPQGCPAGVIELVEQCWARSYKNRPMFQEVPARLAAVERELSV</sequence>
<dbReference type="AlphaFoldDB" id="A0AAW1PWS3"/>
<dbReference type="Gene3D" id="1.20.930.20">
    <property type="entry name" value="Adaptor protein Cbl, N-terminal domain"/>
    <property type="match status" value="1"/>
</dbReference>
<comment type="caution">
    <text evidence="3">The sequence shown here is derived from an EMBL/GenBank/DDBJ whole genome shotgun (WGS) entry which is preliminary data.</text>
</comment>
<dbReference type="PANTHER" id="PTHR44329">
    <property type="entry name" value="SERINE/THREONINE-PROTEIN KINASE TNNI3K-RELATED"/>
    <property type="match status" value="1"/>
</dbReference>
<feature type="coiled-coil region" evidence="1">
    <location>
        <begin position="25"/>
        <end position="59"/>
    </location>
</feature>
<dbReference type="CDD" id="cd21037">
    <property type="entry name" value="MLKL_NTD"/>
    <property type="match status" value="1"/>
</dbReference>
<dbReference type="InterPro" id="IPR051681">
    <property type="entry name" value="Ser/Thr_Kinases-Pseudokinases"/>
</dbReference>
<dbReference type="GO" id="GO:0004674">
    <property type="term" value="F:protein serine/threonine kinase activity"/>
    <property type="evidence" value="ECO:0007669"/>
    <property type="project" value="TreeGrafter"/>
</dbReference>
<dbReference type="SMART" id="SM00219">
    <property type="entry name" value="TyrKc"/>
    <property type="match status" value="1"/>
</dbReference>
<keyword evidence="1" id="KW-0175">Coiled coil</keyword>
<protein>
    <recommendedName>
        <fullName evidence="2">Protein kinase domain-containing protein</fullName>
    </recommendedName>
</protein>
<dbReference type="Gene3D" id="1.10.510.10">
    <property type="entry name" value="Transferase(Phosphotransferase) domain 1"/>
    <property type="match status" value="1"/>
</dbReference>
<evidence type="ECO:0000256" key="1">
    <source>
        <dbReference type="SAM" id="Coils"/>
    </source>
</evidence>
<dbReference type="SUPFAM" id="SSF56112">
    <property type="entry name" value="Protein kinase-like (PK-like)"/>
    <property type="match status" value="1"/>
</dbReference>
<dbReference type="InterPro" id="IPR011009">
    <property type="entry name" value="Kinase-like_dom_sf"/>
</dbReference>
<gene>
    <name evidence="3" type="ORF">WJX72_005300</name>
</gene>
<dbReference type="GO" id="GO:0005524">
    <property type="term" value="F:ATP binding"/>
    <property type="evidence" value="ECO:0007669"/>
    <property type="project" value="InterPro"/>
</dbReference>
<reference evidence="3 4" key="1">
    <citation type="journal article" date="2024" name="Nat. Commun.">
        <title>Phylogenomics reveals the evolutionary origins of lichenization in chlorophyte algae.</title>
        <authorList>
            <person name="Puginier C."/>
            <person name="Libourel C."/>
            <person name="Otte J."/>
            <person name="Skaloud P."/>
            <person name="Haon M."/>
            <person name="Grisel S."/>
            <person name="Petersen M."/>
            <person name="Berrin J.G."/>
            <person name="Delaux P.M."/>
            <person name="Dal Grande F."/>
            <person name="Keller J."/>
        </authorList>
    </citation>
    <scope>NUCLEOTIDE SEQUENCE [LARGE SCALE GENOMIC DNA]</scope>
    <source>
        <strain evidence="3 4">SAG 2043</strain>
    </source>
</reference>
<name>A0AAW1PWS3_9CHLO</name>
<dbReference type="PROSITE" id="PS50011">
    <property type="entry name" value="PROTEIN_KINASE_DOM"/>
    <property type="match status" value="1"/>
</dbReference>
<dbReference type="InterPro" id="IPR020635">
    <property type="entry name" value="Tyr_kinase_cat_dom"/>
</dbReference>
<evidence type="ECO:0000313" key="3">
    <source>
        <dbReference type="EMBL" id="KAK9814398.1"/>
    </source>
</evidence>
<dbReference type="EMBL" id="JALJOR010000007">
    <property type="protein sequence ID" value="KAK9814398.1"/>
    <property type="molecule type" value="Genomic_DNA"/>
</dbReference>
<keyword evidence="4" id="KW-1185">Reference proteome</keyword>
<dbReference type="InterPro" id="IPR036537">
    <property type="entry name" value="Adaptor_Cbl_N_dom_sf"/>
</dbReference>
<dbReference type="Pfam" id="PF07714">
    <property type="entry name" value="PK_Tyr_Ser-Thr"/>
    <property type="match status" value="1"/>
</dbReference>